<dbReference type="Pfam" id="PF00440">
    <property type="entry name" value="TetR_N"/>
    <property type="match status" value="1"/>
</dbReference>
<organism evidence="7 8">
    <name type="scientific">Saccharothrix xinjiangensis</name>
    <dbReference type="NCBI Taxonomy" id="204798"/>
    <lineage>
        <taxon>Bacteria</taxon>
        <taxon>Bacillati</taxon>
        <taxon>Actinomycetota</taxon>
        <taxon>Actinomycetes</taxon>
        <taxon>Pseudonocardiales</taxon>
        <taxon>Pseudonocardiaceae</taxon>
        <taxon>Saccharothrix</taxon>
    </lineage>
</organism>
<protein>
    <submittedName>
        <fullName evidence="7">TetR/AcrR family transcriptional regulator</fullName>
    </submittedName>
</protein>
<evidence type="ECO:0000313" key="8">
    <source>
        <dbReference type="Proteomes" id="UP001595833"/>
    </source>
</evidence>
<dbReference type="Proteomes" id="UP001595833">
    <property type="component" value="Unassembled WGS sequence"/>
</dbReference>
<dbReference type="SUPFAM" id="SSF48498">
    <property type="entry name" value="Tetracyclin repressor-like, C-terminal domain"/>
    <property type="match status" value="1"/>
</dbReference>
<reference evidence="8" key="1">
    <citation type="journal article" date="2019" name="Int. J. Syst. Evol. Microbiol.">
        <title>The Global Catalogue of Microorganisms (GCM) 10K type strain sequencing project: providing services to taxonomists for standard genome sequencing and annotation.</title>
        <authorList>
            <consortium name="The Broad Institute Genomics Platform"/>
            <consortium name="The Broad Institute Genome Sequencing Center for Infectious Disease"/>
            <person name="Wu L."/>
            <person name="Ma J."/>
        </authorList>
    </citation>
    <scope>NUCLEOTIDE SEQUENCE [LARGE SCALE GENOMIC DNA]</scope>
    <source>
        <strain evidence="8">KCTC 12848</strain>
    </source>
</reference>
<feature type="domain" description="HTH tetR-type" evidence="6">
    <location>
        <begin position="52"/>
        <end position="112"/>
    </location>
</feature>
<accession>A0ABV9XVZ1</accession>
<dbReference type="Gene3D" id="1.10.357.10">
    <property type="entry name" value="Tetracycline Repressor, domain 2"/>
    <property type="match status" value="1"/>
</dbReference>
<dbReference type="PANTHER" id="PTHR30055:SF151">
    <property type="entry name" value="TRANSCRIPTIONAL REGULATORY PROTEIN"/>
    <property type="match status" value="1"/>
</dbReference>
<dbReference type="Pfam" id="PF02909">
    <property type="entry name" value="TetR_C_1"/>
    <property type="match status" value="1"/>
</dbReference>
<name>A0ABV9XVZ1_9PSEU</name>
<keyword evidence="3" id="KW-0804">Transcription</keyword>
<keyword evidence="2 4" id="KW-0238">DNA-binding</keyword>
<comment type="caution">
    <text evidence="7">The sequence shown here is derived from an EMBL/GenBank/DDBJ whole genome shotgun (WGS) entry which is preliminary data.</text>
</comment>
<gene>
    <name evidence="7" type="ORF">ACFPFM_10220</name>
</gene>
<evidence type="ECO:0000256" key="3">
    <source>
        <dbReference type="ARBA" id="ARBA00023163"/>
    </source>
</evidence>
<evidence type="ECO:0000259" key="6">
    <source>
        <dbReference type="PROSITE" id="PS50977"/>
    </source>
</evidence>
<feature type="region of interest" description="Disordered" evidence="5">
    <location>
        <begin position="264"/>
        <end position="286"/>
    </location>
</feature>
<sequence length="286" mass="31660">MRCAQCGAEITHPARGRPRRYCGRACQARAYRARKDGAATERSFVDKAVPVPVDRDLVVRTAIRLADDEGLATVSMRLVAARLGTSTMSLYRHVSGKDDLVTAMVDTVLAEHRPPQPRATGWRALLEHEAREEWSLYRRHPWSLTALATTRPPLGRSVLETVDRFLSALPLDHRTALSVYLLVSGYVQGTAMMAVAEFEAVRDTGVSARGWWHDRLGRLAGAVGSNRYPWLTELATDPPTPADLEGWFDFGLRRVLDGIAAFLDPDDPREAHEPDGAGSGAPERRR</sequence>
<dbReference type="Gene3D" id="1.10.10.60">
    <property type="entry name" value="Homeodomain-like"/>
    <property type="match status" value="1"/>
</dbReference>
<dbReference type="InterPro" id="IPR050109">
    <property type="entry name" value="HTH-type_TetR-like_transc_reg"/>
</dbReference>
<dbReference type="InterPro" id="IPR009057">
    <property type="entry name" value="Homeodomain-like_sf"/>
</dbReference>
<dbReference type="RefSeq" id="WP_344038596.1">
    <property type="nucleotide sequence ID" value="NZ_BAAAKE010000012.1"/>
</dbReference>
<keyword evidence="8" id="KW-1185">Reference proteome</keyword>
<evidence type="ECO:0000313" key="7">
    <source>
        <dbReference type="EMBL" id="MFC5054133.1"/>
    </source>
</evidence>
<dbReference type="InterPro" id="IPR001647">
    <property type="entry name" value="HTH_TetR"/>
</dbReference>
<dbReference type="InterPro" id="IPR036271">
    <property type="entry name" value="Tet_transcr_reg_TetR-rel_C_sf"/>
</dbReference>
<proteinExistence type="predicted"/>
<feature type="compositionally biased region" description="Basic and acidic residues" evidence="5">
    <location>
        <begin position="266"/>
        <end position="275"/>
    </location>
</feature>
<dbReference type="SUPFAM" id="SSF46689">
    <property type="entry name" value="Homeodomain-like"/>
    <property type="match status" value="1"/>
</dbReference>
<evidence type="ECO:0000256" key="2">
    <source>
        <dbReference type="ARBA" id="ARBA00023125"/>
    </source>
</evidence>
<evidence type="ECO:0000256" key="4">
    <source>
        <dbReference type="PROSITE-ProRule" id="PRU00335"/>
    </source>
</evidence>
<feature type="DNA-binding region" description="H-T-H motif" evidence="4">
    <location>
        <begin position="75"/>
        <end position="94"/>
    </location>
</feature>
<evidence type="ECO:0000256" key="1">
    <source>
        <dbReference type="ARBA" id="ARBA00023015"/>
    </source>
</evidence>
<dbReference type="InterPro" id="IPR004111">
    <property type="entry name" value="Repressor_TetR_C"/>
</dbReference>
<dbReference type="PROSITE" id="PS50977">
    <property type="entry name" value="HTH_TETR_2"/>
    <property type="match status" value="1"/>
</dbReference>
<dbReference type="EMBL" id="JBHSJB010000008">
    <property type="protein sequence ID" value="MFC5054133.1"/>
    <property type="molecule type" value="Genomic_DNA"/>
</dbReference>
<dbReference type="PANTHER" id="PTHR30055">
    <property type="entry name" value="HTH-TYPE TRANSCRIPTIONAL REGULATOR RUTR"/>
    <property type="match status" value="1"/>
</dbReference>
<evidence type="ECO:0000256" key="5">
    <source>
        <dbReference type="SAM" id="MobiDB-lite"/>
    </source>
</evidence>
<keyword evidence="1" id="KW-0805">Transcription regulation</keyword>